<proteinExistence type="predicted"/>
<dbReference type="Proteomes" id="UP001172738">
    <property type="component" value="Unassembled WGS sequence"/>
</dbReference>
<dbReference type="SMART" id="SM00278">
    <property type="entry name" value="HhH1"/>
    <property type="match status" value="2"/>
</dbReference>
<dbReference type="Pfam" id="PF10531">
    <property type="entry name" value="SLBB"/>
    <property type="match status" value="1"/>
</dbReference>
<dbReference type="Gene3D" id="3.10.560.10">
    <property type="entry name" value="Outer membrane lipoprotein wza domain like"/>
    <property type="match status" value="1"/>
</dbReference>
<name>A0ABT8G068_9MICO</name>
<keyword evidence="1" id="KW-0472">Membrane</keyword>
<feature type="domain" description="Helix-hairpin-helix DNA-binding motif class 1" evidence="2">
    <location>
        <begin position="206"/>
        <end position="225"/>
    </location>
</feature>
<dbReference type="RefSeq" id="WP_301127101.1">
    <property type="nucleotide sequence ID" value="NZ_JAUHPV010000003.1"/>
</dbReference>
<keyword evidence="1" id="KW-0812">Transmembrane</keyword>
<keyword evidence="4" id="KW-1185">Reference proteome</keyword>
<dbReference type="InterPro" id="IPR010994">
    <property type="entry name" value="RuvA_2-like"/>
</dbReference>
<dbReference type="EMBL" id="JAUHPV010000003">
    <property type="protein sequence ID" value="MDN4472482.1"/>
    <property type="molecule type" value="Genomic_DNA"/>
</dbReference>
<dbReference type="Gene3D" id="1.10.150.310">
    <property type="entry name" value="Tex RuvX-like domain-like"/>
    <property type="match status" value="1"/>
</dbReference>
<feature type="transmembrane region" description="Helical" evidence="1">
    <location>
        <begin position="52"/>
        <end position="71"/>
    </location>
</feature>
<dbReference type="PANTHER" id="PTHR21180:SF32">
    <property type="entry name" value="ENDONUCLEASE_EXONUCLEASE_PHOSPHATASE FAMILY DOMAIN-CONTAINING PROTEIN 1"/>
    <property type="match status" value="1"/>
</dbReference>
<sequence>MSTPPTGTENEDVRARWKDSLAHAAESAYRRASADEIPTEARRMRWRVDRRTAVSAAFILGVVGLIGWAMLTGDSEATEEPTTPTPKPSVVAAAPVPVVVHVAGAVAHPGLIELASGQRVGDAITAAGGALEDADLSAVNLARVPQDGEQIRVPVVGEQAVDGGAGLISLSTADSSALEQLPGIGPALAQRIIADREENGPYATLEDLARVSGIGESLVGGLDGLAVP</sequence>
<keyword evidence="1" id="KW-1133">Transmembrane helix</keyword>
<reference evidence="3" key="1">
    <citation type="submission" date="2023-06" db="EMBL/GenBank/DDBJ databases">
        <title>SYSU T00b26.</title>
        <authorList>
            <person name="Gao L."/>
            <person name="Fang B.-Z."/>
            <person name="Li W.-J."/>
        </authorList>
    </citation>
    <scope>NUCLEOTIDE SEQUENCE</scope>
    <source>
        <strain evidence="3">SYSU T00b26</strain>
    </source>
</reference>
<dbReference type="PANTHER" id="PTHR21180">
    <property type="entry name" value="ENDONUCLEASE/EXONUCLEASE/PHOSPHATASE FAMILY DOMAIN-CONTAINING PROTEIN 1"/>
    <property type="match status" value="1"/>
</dbReference>
<dbReference type="Pfam" id="PF12836">
    <property type="entry name" value="HHH_3"/>
    <property type="match status" value="1"/>
</dbReference>
<evidence type="ECO:0000256" key="1">
    <source>
        <dbReference type="SAM" id="Phobius"/>
    </source>
</evidence>
<evidence type="ECO:0000313" key="3">
    <source>
        <dbReference type="EMBL" id="MDN4472482.1"/>
    </source>
</evidence>
<evidence type="ECO:0000313" key="4">
    <source>
        <dbReference type="Proteomes" id="UP001172738"/>
    </source>
</evidence>
<accession>A0ABT8G068</accession>
<gene>
    <name evidence="3" type="ORF">QQX04_05685</name>
</gene>
<dbReference type="InterPro" id="IPR019554">
    <property type="entry name" value="Soluble_ligand-bd"/>
</dbReference>
<dbReference type="InterPro" id="IPR003583">
    <property type="entry name" value="Hlx-hairpin-Hlx_DNA-bd_motif"/>
</dbReference>
<protein>
    <submittedName>
        <fullName evidence="3">ComEA family DNA-binding protein</fullName>
    </submittedName>
</protein>
<keyword evidence="3" id="KW-0238">DNA-binding</keyword>
<feature type="domain" description="Helix-hairpin-helix DNA-binding motif class 1" evidence="2">
    <location>
        <begin position="176"/>
        <end position="195"/>
    </location>
</feature>
<comment type="caution">
    <text evidence="3">The sequence shown here is derived from an EMBL/GenBank/DDBJ whole genome shotgun (WGS) entry which is preliminary data.</text>
</comment>
<dbReference type="GO" id="GO:0003677">
    <property type="term" value="F:DNA binding"/>
    <property type="evidence" value="ECO:0007669"/>
    <property type="project" value="UniProtKB-KW"/>
</dbReference>
<dbReference type="SUPFAM" id="SSF47781">
    <property type="entry name" value="RuvA domain 2-like"/>
    <property type="match status" value="1"/>
</dbReference>
<evidence type="ECO:0000259" key="2">
    <source>
        <dbReference type="SMART" id="SM00278"/>
    </source>
</evidence>
<dbReference type="InterPro" id="IPR051675">
    <property type="entry name" value="Endo/Exo/Phosphatase_dom_1"/>
</dbReference>
<organism evidence="3 4">
    <name type="scientific">Demequina zhanjiangensis</name>
    <dbReference type="NCBI Taxonomy" id="3051659"/>
    <lineage>
        <taxon>Bacteria</taxon>
        <taxon>Bacillati</taxon>
        <taxon>Actinomycetota</taxon>
        <taxon>Actinomycetes</taxon>
        <taxon>Micrococcales</taxon>
        <taxon>Demequinaceae</taxon>
        <taxon>Demequina</taxon>
    </lineage>
</organism>